<name>A0ABQ8ICF4_9ROSI</name>
<keyword evidence="3" id="KW-1185">Reference proteome</keyword>
<feature type="transmembrane region" description="Helical" evidence="1">
    <location>
        <begin position="290"/>
        <end position="316"/>
    </location>
</feature>
<accession>A0ABQ8ICF4</accession>
<dbReference type="InterPro" id="IPR040283">
    <property type="entry name" value="DDB_G0292058-like"/>
</dbReference>
<evidence type="ECO:0008006" key="4">
    <source>
        <dbReference type="Google" id="ProtNLM"/>
    </source>
</evidence>
<protein>
    <recommendedName>
        <fullName evidence="4">Transmembrane protein</fullName>
    </recommendedName>
</protein>
<evidence type="ECO:0000256" key="1">
    <source>
        <dbReference type="SAM" id="Phobius"/>
    </source>
</evidence>
<organism evidence="2 3">
    <name type="scientific">Xanthoceras sorbifolium</name>
    <dbReference type="NCBI Taxonomy" id="99658"/>
    <lineage>
        <taxon>Eukaryota</taxon>
        <taxon>Viridiplantae</taxon>
        <taxon>Streptophyta</taxon>
        <taxon>Embryophyta</taxon>
        <taxon>Tracheophyta</taxon>
        <taxon>Spermatophyta</taxon>
        <taxon>Magnoliopsida</taxon>
        <taxon>eudicotyledons</taxon>
        <taxon>Gunneridae</taxon>
        <taxon>Pentapetalae</taxon>
        <taxon>rosids</taxon>
        <taxon>malvids</taxon>
        <taxon>Sapindales</taxon>
        <taxon>Sapindaceae</taxon>
        <taxon>Xanthoceroideae</taxon>
        <taxon>Xanthoceras</taxon>
    </lineage>
</organism>
<dbReference type="PANTHER" id="PTHR31414:SF13">
    <property type="entry name" value="TRANSMEMBRANE PROTEIN"/>
    <property type="match status" value="1"/>
</dbReference>
<dbReference type="PANTHER" id="PTHR31414">
    <property type="entry name" value="TRANSMEMBRANE PROTEIN DDB_G0292058"/>
    <property type="match status" value="1"/>
</dbReference>
<evidence type="ECO:0000313" key="2">
    <source>
        <dbReference type="EMBL" id="KAH7574094.1"/>
    </source>
</evidence>
<keyword evidence="1" id="KW-1133">Transmembrane helix</keyword>
<feature type="transmembrane region" description="Helical" evidence="1">
    <location>
        <begin position="115"/>
        <end position="138"/>
    </location>
</feature>
<comment type="caution">
    <text evidence="2">The sequence shown here is derived from an EMBL/GenBank/DDBJ whole genome shotgun (WGS) entry which is preliminary data.</text>
</comment>
<reference evidence="2 3" key="1">
    <citation type="submission" date="2021-02" db="EMBL/GenBank/DDBJ databases">
        <title>Plant Genome Project.</title>
        <authorList>
            <person name="Zhang R.-G."/>
        </authorList>
    </citation>
    <scope>NUCLEOTIDE SEQUENCE [LARGE SCALE GENOMIC DNA]</scope>
    <source>
        <tissue evidence="2">Leaves</tissue>
    </source>
</reference>
<feature type="transmembrane region" description="Helical" evidence="1">
    <location>
        <begin position="502"/>
        <end position="524"/>
    </location>
</feature>
<keyword evidence="1" id="KW-0472">Membrane</keyword>
<dbReference type="Proteomes" id="UP000827721">
    <property type="component" value="Unassembled WGS sequence"/>
</dbReference>
<proteinExistence type="predicted"/>
<feature type="transmembrane region" description="Helical" evidence="1">
    <location>
        <begin position="265"/>
        <end position="283"/>
    </location>
</feature>
<keyword evidence="1" id="KW-0812">Transmembrane</keyword>
<gene>
    <name evidence="2" type="ORF">JRO89_XS03G0251000</name>
</gene>
<sequence>MVVCNRSSLPFYISLAFFFCYFSISHGVSHFHDLQSPPLSSGEKYLAEITIGSRRTLLQEGPTTTTSENENSSLVLAAERTYRKDPLNNFKRYTGGWNIDDPHYWASVSFTAAPLFVIAAIWFVGFGLCLSLICLCHFCCAREPYGYSRIAYALSLVFLILFTIAAIVGCVVLYTGQGKFHRSTTSTLEYVVYQADTTVKKLNDVSGYLGSAKQTGVDKVFLPSNVQTDIDNIEAKINSSASTLANTTVENSRDIRHLLDSVRKALIVIAAVMLLLTFLGFLFSLFGLQFLVYILVIIGWILVTGTFILCGIFLLLHNVTADTCVAMNQYVQHPAAHTALDNIIPCVDNATAQETLMRTKEVSSQLVELINTVISNVSNVNFAPSFAPMYFNQSGPLVPKLCNPFHPDLTNRVCSAGEVDYNNATQVWKNYVCQVSANGTCTTTGRLTPSLYDQIGVAFNLSYGLYNYGPFLVDLQDCTFVRQTFSDIYRDHCPDLRHYSRYIYIGLVMVSAAVMLSLVFWVIYGRERLRKKNISVTLSLPDDKVCNFLCCLPLHQLHCLALSL</sequence>
<evidence type="ECO:0000313" key="3">
    <source>
        <dbReference type="Proteomes" id="UP000827721"/>
    </source>
</evidence>
<feature type="transmembrane region" description="Helical" evidence="1">
    <location>
        <begin position="150"/>
        <end position="174"/>
    </location>
</feature>
<feature type="transmembrane region" description="Helical" evidence="1">
    <location>
        <begin position="12"/>
        <end position="31"/>
    </location>
</feature>
<dbReference type="EMBL" id="JAFEMO010000003">
    <property type="protein sequence ID" value="KAH7574094.1"/>
    <property type="molecule type" value="Genomic_DNA"/>
</dbReference>